<dbReference type="InterPro" id="IPR036421">
    <property type="entry name" value="Fe_dep_repressor_sf"/>
</dbReference>
<dbReference type="PROSITE" id="PS50944">
    <property type="entry name" value="HTH_DTXR"/>
    <property type="match status" value="1"/>
</dbReference>
<protein>
    <submittedName>
        <fullName evidence="9">DtxR family iron (Metal) dependent repressor</fullName>
    </submittedName>
</protein>
<evidence type="ECO:0000256" key="1">
    <source>
        <dbReference type="ARBA" id="ARBA00004496"/>
    </source>
</evidence>
<comment type="subcellular location">
    <subcellularLocation>
        <location evidence="1">Cytoplasm</location>
    </subcellularLocation>
</comment>
<dbReference type="Pfam" id="PF02742">
    <property type="entry name" value="Fe_dep_repr_C"/>
    <property type="match status" value="1"/>
</dbReference>
<comment type="subunit">
    <text evidence="3">Homodimer.</text>
</comment>
<evidence type="ECO:0000259" key="8">
    <source>
        <dbReference type="PROSITE" id="PS50944"/>
    </source>
</evidence>
<proteinExistence type="inferred from homology"/>
<dbReference type="SUPFAM" id="SSF46785">
    <property type="entry name" value="Winged helix' DNA-binding domain"/>
    <property type="match status" value="1"/>
</dbReference>
<dbReference type="PANTHER" id="PTHR33238:SF10">
    <property type="entry name" value="IRON-DEPENDENT REPRESSOR IDER"/>
    <property type="match status" value="1"/>
</dbReference>
<comment type="similarity">
    <text evidence="2">Belongs to the DtxR/MntR family.</text>
</comment>
<evidence type="ECO:0000256" key="7">
    <source>
        <dbReference type="ARBA" id="ARBA00023163"/>
    </source>
</evidence>
<evidence type="ECO:0000313" key="10">
    <source>
        <dbReference type="Proteomes" id="UP000239895"/>
    </source>
</evidence>
<dbReference type="Gene3D" id="1.10.10.10">
    <property type="entry name" value="Winged helix-like DNA-binding domain superfamily/Winged helix DNA-binding domain"/>
    <property type="match status" value="1"/>
</dbReference>
<evidence type="ECO:0000256" key="4">
    <source>
        <dbReference type="ARBA" id="ARBA00023004"/>
    </source>
</evidence>
<evidence type="ECO:0000313" key="9">
    <source>
        <dbReference type="EMBL" id="PRZ08079.1"/>
    </source>
</evidence>
<dbReference type="Gene3D" id="1.10.60.10">
    <property type="entry name" value="Iron dependent repressor, metal binding and dimerisation domain"/>
    <property type="match status" value="1"/>
</dbReference>
<dbReference type="InterPro" id="IPR001367">
    <property type="entry name" value="Fe_dep_repressor"/>
</dbReference>
<dbReference type="SUPFAM" id="SSF47979">
    <property type="entry name" value="Iron-dependent repressor protein, dimerization domain"/>
    <property type="match status" value="1"/>
</dbReference>
<dbReference type="SMART" id="SM00529">
    <property type="entry name" value="HTH_DTXR"/>
    <property type="match status" value="1"/>
</dbReference>
<feature type="domain" description="HTH dtxR-type" evidence="8">
    <location>
        <begin position="20"/>
        <end position="81"/>
    </location>
</feature>
<dbReference type="PANTHER" id="PTHR33238">
    <property type="entry name" value="IRON (METAL) DEPENDENT REPRESSOR, DTXR FAMILY"/>
    <property type="match status" value="1"/>
</dbReference>
<dbReference type="SMART" id="SM00419">
    <property type="entry name" value="HTH_CRP"/>
    <property type="match status" value="1"/>
</dbReference>
<accession>A0ABX5EFQ1</accession>
<gene>
    <name evidence="9" type="ORF">BCL65_1034</name>
</gene>
<dbReference type="InterPro" id="IPR050536">
    <property type="entry name" value="DtxR_MntR_Metal-Reg"/>
</dbReference>
<evidence type="ECO:0000256" key="5">
    <source>
        <dbReference type="ARBA" id="ARBA00023015"/>
    </source>
</evidence>
<comment type="caution">
    <text evidence="9">The sequence shown here is derived from an EMBL/GenBank/DDBJ whole genome shotgun (WGS) entry which is preliminary data.</text>
</comment>
<dbReference type="InterPro" id="IPR036388">
    <property type="entry name" value="WH-like_DNA-bd_sf"/>
</dbReference>
<dbReference type="InterPro" id="IPR008988">
    <property type="entry name" value="Transcriptional_repressor_C"/>
</dbReference>
<evidence type="ECO:0000256" key="3">
    <source>
        <dbReference type="ARBA" id="ARBA00011738"/>
    </source>
</evidence>
<keyword evidence="5" id="KW-0805">Transcription regulation</keyword>
<dbReference type="SUPFAM" id="SSF50037">
    <property type="entry name" value="C-terminal domain of transcriptional repressors"/>
    <property type="match status" value="1"/>
</dbReference>
<dbReference type="InterPro" id="IPR036390">
    <property type="entry name" value="WH_DNA-bd_sf"/>
</dbReference>
<dbReference type="Gene3D" id="2.30.30.90">
    <property type="match status" value="1"/>
</dbReference>
<dbReference type="EMBL" id="PVTX01000003">
    <property type="protein sequence ID" value="PRZ08079.1"/>
    <property type="molecule type" value="Genomic_DNA"/>
</dbReference>
<sequence length="248" mass="27568">MTCANRLGPGLKTGVDVTDLIDTTEMYLKTIYELGEEGITPLRARIAERLGHSGPTVSQTIARMERDGLVVVTGDRHLELTDDGRSKATRVMRKHRLAERLLTDVIKLDWEHVHNEACRWEHVMSDLVERRLVTLLDHPHHDPYGNPIPGLSELGEQYEDVPFLEGVQSLPAFLRGGSEEVAIVLQRIAEPVQVDDEFLARLAKVGIVPGARIEARSLGDYYAVQASGADEGLELPEDLAKHLFVAAR</sequence>
<keyword evidence="4" id="KW-0408">Iron</keyword>
<dbReference type="InterPro" id="IPR022687">
    <property type="entry name" value="HTH_DTXR"/>
</dbReference>
<keyword evidence="10" id="KW-1185">Reference proteome</keyword>
<evidence type="ECO:0000256" key="2">
    <source>
        <dbReference type="ARBA" id="ARBA00007871"/>
    </source>
</evidence>
<dbReference type="InterPro" id="IPR038157">
    <property type="entry name" value="FeoA_core_dom"/>
</dbReference>
<dbReference type="InterPro" id="IPR012318">
    <property type="entry name" value="HTH_CRP"/>
</dbReference>
<keyword evidence="6" id="KW-0238">DNA-binding</keyword>
<dbReference type="InterPro" id="IPR022689">
    <property type="entry name" value="Iron_dep_repressor"/>
</dbReference>
<evidence type="ECO:0000256" key="6">
    <source>
        <dbReference type="ARBA" id="ARBA00023125"/>
    </source>
</evidence>
<name>A0ABX5EFQ1_9MICO</name>
<organism evidence="9 10">
    <name type="scientific">Isoptericola halotolerans</name>
    <dbReference type="NCBI Taxonomy" id="300560"/>
    <lineage>
        <taxon>Bacteria</taxon>
        <taxon>Bacillati</taxon>
        <taxon>Actinomycetota</taxon>
        <taxon>Actinomycetes</taxon>
        <taxon>Micrococcales</taxon>
        <taxon>Promicromonosporaceae</taxon>
        <taxon>Isoptericola</taxon>
    </lineage>
</organism>
<dbReference type="Pfam" id="PF04023">
    <property type="entry name" value="FeoA"/>
    <property type="match status" value="1"/>
</dbReference>
<dbReference type="Proteomes" id="UP000239895">
    <property type="component" value="Unassembled WGS sequence"/>
</dbReference>
<dbReference type="Pfam" id="PF01325">
    <property type="entry name" value="Fe_dep_repress"/>
    <property type="match status" value="1"/>
</dbReference>
<keyword evidence="7" id="KW-0804">Transcription</keyword>
<dbReference type="InterPro" id="IPR007167">
    <property type="entry name" value="Fe-transptr_FeoA-like"/>
</dbReference>
<reference evidence="9 10" key="1">
    <citation type="submission" date="2018-03" db="EMBL/GenBank/DDBJ databases">
        <title>Comparative analysis of microorganisms from saline springs in Andes Mountain Range, Colombia.</title>
        <authorList>
            <person name="Rubin E."/>
        </authorList>
    </citation>
    <scope>NUCLEOTIDE SEQUENCE [LARGE SCALE GENOMIC DNA]</scope>
    <source>
        <strain evidence="9 10">CG 23</strain>
    </source>
</reference>